<accession>A0ABY6VXV9</accession>
<dbReference type="EMBL" id="CABPRV010000004">
    <property type="protein sequence ID" value="VVE02133.1"/>
    <property type="molecule type" value="Genomic_DNA"/>
</dbReference>
<keyword evidence="4" id="KW-1185">Reference proteome</keyword>
<evidence type="ECO:0000259" key="2">
    <source>
        <dbReference type="Pfam" id="PF08327"/>
    </source>
</evidence>
<gene>
    <name evidence="3" type="ORF">PCA20602_02190</name>
</gene>
<dbReference type="InterPro" id="IPR013538">
    <property type="entry name" value="ASHA1/2-like_C"/>
</dbReference>
<dbReference type="SUPFAM" id="SSF55961">
    <property type="entry name" value="Bet v1-like"/>
    <property type="match status" value="1"/>
</dbReference>
<sequence>MTLQTVRVSKVLPASRDEVFDAWLDPDGMCAWMLPGTVKHCDVMLEPRVGGRFHIFMKSAGADYVHTGEYLVMDRPSKLAFTWLSSRMDQQRTLVTIELFERGEQQCELVLTHERVPADHSARGLGVGWNQMLEKLREHFKRPHNDASAREDIATGNARK</sequence>
<evidence type="ECO:0000313" key="4">
    <source>
        <dbReference type="Proteomes" id="UP000366065"/>
    </source>
</evidence>
<dbReference type="Proteomes" id="UP000366065">
    <property type="component" value="Unassembled WGS sequence"/>
</dbReference>
<proteinExistence type="inferred from homology"/>
<evidence type="ECO:0000256" key="1">
    <source>
        <dbReference type="ARBA" id="ARBA00006817"/>
    </source>
</evidence>
<reference evidence="3 4" key="1">
    <citation type="submission" date="2019-08" db="EMBL/GenBank/DDBJ databases">
        <authorList>
            <person name="Peeters C."/>
        </authorList>
    </citation>
    <scope>NUCLEOTIDE SEQUENCE [LARGE SCALE GENOMIC DNA]</scope>
    <source>
        <strain evidence="3 4">LMG 20602</strain>
    </source>
</reference>
<comment type="caution">
    <text evidence="3">The sequence shown here is derived from an EMBL/GenBank/DDBJ whole genome shotgun (WGS) entry which is preliminary data.</text>
</comment>
<name>A0ABY6VXV9_9BURK</name>
<dbReference type="Gene3D" id="3.30.530.20">
    <property type="match status" value="1"/>
</dbReference>
<feature type="domain" description="Activator of Hsp90 ATPase homologue 1/2-like C-terminal" evidence="2">
    <location>
        <begin position="14"/>
        <end position="140"/>
    </location>
</feature>
<protein>
    <submittedName>
        <fullName evidence="3">Glutathione S-transferase</fullName>
    </submittedName>
</protein>
<organism evidence="3 4">
    <name type="scientific">Pandoraea capi</name>
    <dbReference type="NCBI Taxonomy" id="2508286"/>
    <lineage>
        <taxon>Bacteria</taxon>
        <taxon>Pseudomonadati</taxon>
        <taxon>Pseudomonadota</taxon>
        <taxon>Betaproteobacteria</taxon>
        <taxon>Burkholderiales</taxon>
        <taxon>Burkholderiaceae</taxon>
        <taxon>Pandoraea</taxon>
    </lineage>
</organism>
<evidence type="ECO:0000313" key="3">
    <source>
        <dbReference type="EMBL" id="VVE02133.1"/>
    </source>
</evidence>
<dbReference type="CDD" id="cd07814">
    <property type="entry name" value="SRPBCC_CalC_Aha1-like"/>
    <property type="match status" value="1"/>
</dbReference>
<comment type="similarity">
    <text evidence="1">Belongs to the AHA1 family.</text>
</comment>
<dbReference type="RefSeq" id="WP_150721243.1">
    <property type="nucleotide sequence ID" value="NZ_CABPRV010000004.1"/>
</dbReference>
<dbReference type="Pfam" id="PF08327">
    <property type="entry name" value="AHSA1"/>
    <property type="match status" value="1"/>
</dbReference>
<dbReference type="InterPro" id="IPR023393">
    <property type="entry name" value="START-like_dom_sf"/>
</dbReference>